<feature type="transmembrane region" description="Helical" evidence="2">
    <location>
        <begin position="276"/>
        <end position="299"/>
    </location>
</feature>
<feature type="signal peptide" evidence="3">
    <location>
        <begin position="1"/>
        <end position="21"/>
    </location>
</feature>
<keyword evidence="2" id="KW-0812">Transmembrane</keyword>
<evidence type="ECO:0000256" key="2">
    <source>
        <dbReference type="SAM" id="Phobius"/>
    </source>
</evidence>
<keyword evidence="2" id="KW-1133">Transmembrane helix</keyword>
<sequence length="361" mass="38811">MGAAATASWLLLLSWARAARGEVAPEITAVEEGYNIVAKVPCEGCPFLWQDVSKGLDGPWEEREDGNALLLNISLPYDSAFLSINNAPLLSDSSILPRIYANQVVLDISASDLSTAIESNQLEANHEEGSSVGGGYFGLSYSYSLRPIRTSIESSYSADGSTNRPLNALLFQFDVLELHSDLPEHPMSHKLQSPDQKKLELILLEKPVLSPLQPAAAYEIINASLTPRSHNPPPPSSPLTRTMKFPEWDAFGKKGTASHAASRMGASFLDYISSGVWALFMFCLSIIALFVVVCLFCIFGCGWCEDEYASAQHGKKRRGGSGGGGGGWGDVEKGKGKGRFLSPEELGIVGRGRIVGVGKSD</sequence>
<feature type="compositionally biased region" description="Gly residues" evidence="1">
    <location>
        <begin position="320"/>
        <end position="329"/>
    </location>
</feature>
<accession>A0A2T2NK68</accession>
<keyword evidence="3" id="KW-0732">Signal</keyword>
<dbReference type="AlphaFoldDB" id="A0A2T2NK68"/>
<protein>
    <submittedName>
        <fullName evidence="4">Uncharacterized protein</fullName>
    </submittedName>
</protein>
<organism evidence="4 5">
    <name type="scientific">Corynespora cassiicola Philippines</name>
    <dbReference type="NCBI Taxonomy" id="1448308"/>
    <lineage>
        <taxon>Eukaryota</taxon>
        <taxon>Fungi</taxon>
        <taxon>Dikarya</taxon>
        <taxon>Ascomycota</taxon>
        <taxon>Pezizomycotina</taxon>
        <taxon>Dothideomycetes</taxon>
        <taxon>Pleosporomycetidae</taxon>
        <taxon>Pleosporales</taxon>
        <taxon>Corynesporascaceae</taxon>
        <taxon>Corynespora</taxon>
    </lineage>
</organism>
<name>A0A2T2NK68_CORCC</name>
<dbReference type="EMBL" id="KZ678136">
    <property type="protein sequence ID" value="PSN65833.1"/>
    <property type="molecule type" value="Genomic_DNA"/>
</dbReference>
<evidence type="ECO:0000256" key="3">
    <source>
        <dbReference type="SAM" id="SignalP"/>
    </source>
</evidence>
<feature type="region of interest" description="Disordered" evidence="1">
    <location>
        <begin position="314"/>
        <end position="344"/>
    </location>
</feature>
<dbReference type="Proteomes" id="UP000240883">
    <property type="component" value="Unassembled WGS sequence"/>
</dbReference>
<keyword evidence="2" id="KW-0472">Membrane</keyword>
<evidence type="ECO:0000256" key="1">
    <source>
        <dbReference type="SAM" id="MobiDB-lite"/>
    </source>
</evidence>
<keyword evidence="5" id="KW-1185">Reference proteome</keyword>
<evidence type="ECO:0000313" key="4">
    <source>
        <dbReference type="EMBL" id="PSN65833.1"/>
    </source>
</evidence>
<evidence type="ECO:0000313" key="5">
    <source>
        <dbReference type="Proteomes" id="UP000240883"/>
    </source>
</evidence>
<reference evidence="4 5" key="1">
    <citation type="journal article" date="2018" name="Front. Microbiol.">
        <title>Genome-Wide Analysis of Corynespora cassiicola Leaf Fall Disease Putative Effectors.</title>
        <authorList>
            <person name="Lopez D."/>
            <person name="Ribeiro S."/>
            <person name="Label P."/>
            <person name="Fumanal B."/>
            <person name="Venisse J.S."/>
            <person name="Kohler A."/>
            <person name="de Oliveira R.R."/>
            <person name="Labutti K."/>
            <person name="Lipzen A."/>
            <person name="Lail K."/>
            <person name="Bauer D."/>
            <person name="Ohm R.A."/>
            <person name="Barry K.W."/>
            <person name="Spatafora J."/>
            <person name="Grigoriev I.V."/>
            <person name="Martin F.M."/>
            <person name="Pujade-Renaud V."/>
        </authorList>
    </citation>
    <scope>NUCLEOTIDE SEQUENCE [LARGE SCALE GENOMIC DNA]</scope>
    <source>
        <strain evidence="4 5">Philippines</strain>
    </source>
</reference>
<proteinExistence type="predicted"/>
<gene>
    <name evidence="4" type="ORF">BS50DRAFT_635044</name>
</gene>
<dbReference type="OrthoDB" id="3791536at2759"/>
<feature type="chain" id="PRO_5015548185" evidence="3">
    <location>
        <begin position="22"/>
        <end position="361"/>
    </location>
</feature>